<protein>
    <submittedName>
        <fullName evidence="5">Uncharacterized protein</fullName>
    </submittedName>
</protein>
<evidence type="ECO:0000256" key="3">
    <source>
        <dbReference type="ARBA" id="ARBA00022737"/>
    </source>
</evidence>
<comment type="caution">
    <text evidence="5">The sequence shown here is derived from an EMBL/GenBank/DDBJ whole genome shotgun (WGS) entry which is preliminary data.</text>
</comment>
<feature type="region of interest" description="Disordered" evidence="4">
    <location>
        <begin position="111"/>
        <end position="130"/>
    </location>
</feature>
<keyword evidence="6" id="KW-1185">Reference proteome</keyword>
<keyword evidence="3" id="KW-0677">Repeat</keyword>
<dbReference type="SUPFAM" id="SSF52047">
    <property type="entry name" value="RNI-like"/>
    <property type="match status" value="1"/>
</dbReference>
<evidence type="ECO:0000313" key="5">
    <source>
        <dbReference type="EMBL" id="CAK9034348.1"/>
    </source>
</evidence>
<evidence type="ECO:0000313" key="6">
    <source>
        <dbReference type="Proteomes" id="UP001642484"/>
    </source>
</evidence>
<feature type="compositionally biased region" description="Basic and acidic residues" evidence="4">
    <location>
        <begin position="604"/>
        <end position="613"/>
    </location>
</feature>
<feature type="region of interest" description="Disordered" evidence="4">
    <location>
        <begin position="586"/>
        <end position="613"/>
    </location>
</feature>
<dbReference type="Proteomes" id="UP001642484">
    <property type="component" value="Unassembled WGS sequence"/>
</dbReference>
<evidence type="ECO:0000256" key="1">
    <source>
        <dbReference type="ARBA" id="ARBA00022468"/>
    </source>
</evidence>
<keyword evidence="1" id="KW-0343">GTPase activation</keyword>
<organism evidence="5 6">
    <name type="scientific">Durusdinium trenchii</name>
    <dbReference type="NCBI Taxonomy" id="1381693"/>
    <lineage>
        <taxon>Eukaryota</taxon>
        <taxon>Sar</taxon>
        <taxon>Alveolata</taxon>
        <taxon>Dinophyceae</taxon>
        <taxon>Suessiales</taxon>
        <taxon>Symbiodiniaceae</taxon>
        <taxon>Durusdinium</taxon>
    </lineage>
</organism>
<dbReference type="EMBL" id="CAXAMN010011113">
    <property type="protein sequence ID" value="CAK9034348.1"/>
    <property type="molecule type" value="Genomic_DNA"/>
</dbReference>
<evidence type="ECO:0000256" key="2">
    <source>
        <dbReference type="ARBA" id="ARBA00022614"/>
    </source>
</evidence>
<dbReference type="InterPro" id="IPR027038">
    <property type="entry name" value="RanGap"/>
</dbReference>
<accession>A0ABP0L5B4</accession>
<dbReference type="PANTHER" id="PTHR24113:SF12">
    <property type="entry name" value="RAN GTPASE-ACTIVATING PROTEIN 1"/>
    <property type="match status" value="1"/>
</dbReference>
<gene>
    <name evidence="5" type="ORF">CCMP2556_LOCUS19460</name>
</gene>
<keyword evidence="2" id="KW-0433">Leucine-rich repeat</keyword>
<reference evidence="5 6" key="1">
    <citation type="submission" date="2024-02" db="EMBL/GenBank/DDBJ databases">
        <authorList>
            <person name="Chen Y."/>
            <person name="Shah S."/>
            <person name="Dougan E. K."/>
            <person name="Thang M."/>
            <person name="Chan C."/>
        </authorList>
    </citation>
    <scope>NUCLEOTIDE SEQUENCE [LARGE SCALE GENOMIC DNA]</scope>
</reference>
<proteinExistence type="predicted"/>
<name>A0ABP0L5B4_9DINO</name>
<sequence length="624" mass="66804">MANDVGLVVAAAPYGGLGTGRRRRGAFSEAVLLPSSSSSQLHGREAVGEACRDGASNATEFHPASEADSQELPKIGTQLFAPESTCCNCWIAWSMLLAYLQAENWPQDMRRGHCSKNMPQSEEDQTSAGPPKEQVALMLLFGAGNAWSSVLGFCEHLEVAAAVPCCSETAAGSRDGRGRLLTGSASLPGSIALRHLDRISPHLLVRLAIPSLASGSEGEAVLRMLAAMRDQLTALKEVCVHIAPPRLPRVTGETRATRSEAVSVLAGALSAALPWWLDSFQANLRGGCLLAGDSVLADLVGAIPKHLTRLGLDLNHFSSTDAQAVARCLPSSLRELRLLFHGRSFAWLGSGVESNGTEELASALPASLEKLHLMLESSAAGASLLCQALPPNLVHLALDLQMTLARRETEVLRLSEALAAALPRQLMVLQLRLTDFNLSLEELRILSKALPESLTDLRLDICCRDVGDDGASALASSLPQGLECLMLCLRDWRFSAVGARVLASAIPENLRRLKLAFSSSPIGASGARALTAHLPTTLSCMNLSLRHCSLGRDGEQALKPLARRWNALPNSWVRVYEKTALSVAEPSVPRRSRRSRTAAGGDAPRGDPAEGLRHCSEWDLWDRP</sequence>
<evidence type="ECO:0000256" key="4">
    <source>
        <dbReference type="SAM" id="MobiDB-lite"/>
    </source>
</evidence>
<dbReference type="Gene3D" id="3.80.10.10">
    <property type="entry name" value="Ribonuclease Inhibitor"/>
    <property type="match status" value="2"/>
</dbReference>
<dbReference type="PANTHER" id="PTHR24113">
    <property type="entry name" value="RAN GTPASE-ACTIVATING PROTEIN 1"/>
    <property type="match status" value="1"/>
</dbReference>
<dbReference type="InterPro" id="IPR032675">
    <property type="entry name" value="LRR_dom_sf"/>
</dbReference>